<sequence>MSTWREQIFGLEPFEESQGGSSYTSSTPPDAGSLNMDSQDYSPTKSSRSKRRSLFRKPTKRASTVPHPTAPGSGAKSVRSSRSQSDKSRDPETDTLFTNANGSTDTFTPLIARSIIPDALDQLPSWYNKEGEVMSASAHQFRARYPIHNPGGPRSYKNHHLYPPSSNRPPSVFSPAFPPMAAESAQEPGWMPAPSRSPSGSPLPTPSSSQSRIQIQEPAGKRTRKLSNAAHDNVDLLDVSDPWGTNWHHQSPYDVGGLNAEKVSPEGLEQGRMGSRSRMSSLTGGQRHKIVTPSPLSQSTSALHLQPPDPEDSSTTRKHSKHRKHGLRGVFDGSPHETDNHAKSASAPATPVDPNLLAADGSTSVGRKLSKLNASSLSASSARASVSITSTSPIHMTEKKEKRGSVLGRFARRFSVMRRGTRAHSRESGSDSWQNVSIRPSVETLDKDKASTQSAEPRVPSPEKPSMHPRQSTDASKRVPPPSLDTEAVKGPDSALTPPSLAEREAGERISYSSVETPFSIGKLTIANPDAAGSVESSPAPRNLSFLPDAVASGTLQSKLRTFEGTHPIIDPATASHTRTIVESPTQLTPSTSLPSAEPSSSTTVHTHQQPPAPAHTAIPAHLQATNLVNDHSLPPTPVPNDSPLPAPVNSDRSASYTDDSPLSKASMIANPPTPHLLPTQVLHVPSPYVLSSGPIAPTPIFSTVTSPVPTLHSTTNGVHSSSRDSSPTKKNSRHKKSSSSVKRETETFRLMRSPSTGNVQSTGESFVVQGEQWQVVEDTESPKKSKSIKGSESRRRSSSQRELRQQGKAEATNQASSSRPDSADRASGTGRIKERKRRSNTLDSVSSKPVNREHLERRPSASARPTSEVPSVADLNAVRAREVWEMDRLFKGRSMAYGLEGPQLVYAQSIGGERSSASVNGELQRASTLSGGAYGSSHTSFKLQSPFHGPQSSSQPYTTIAIPPPPIIYDSVPQTSSSSSYIYPNGIRSYPDISMIPSISSPESSPPRRAFTNPLPEPPRQSPYRAPPLPASLSDPDAESSAEFWSKYAGVAATSH</sequence>
<name>A0A4S4M142_9AGAM</name>
<comment type="caution">
    <text evidence="2">The sequence shown here is derived from an EMBL/GenBank/DDBJ whole genome shotgun (WGS) entry which is preliminary data.</text>
</comment>
<feature type="compositionally biased region" description="Basic and acidic residues" evidence="1">
    <location>
        <begin position="851"/>
        <end position="860"/>
    </location>
</feature>
<feature type="compositionally biased region" description="Basic residues" evidence="1">
    <location>
        <begin position="316"/>
        <end position="327"/>
    </location>
</feature>
<dbReference type="EMBL" id="SGPL01000072">
    <property type="protein sequence ID" value="THH18565.1"/>
    <property type="molecule type" value="Genomic_DNA"/>
</dbReference>
<feature type="region of interest" description="Disordered" evidence="1">
    <location>
        <begin position="1"/>
        <end position="108"/>
    </location>
</feature>
<feature type="compositionally biased region" description="Low complexity" evidence="1">
    <location>
        <begin position="995"/>
        <end position="1004"/>
    </location>
</feature>
<reference evidence="2 3" key="1">
    <citation type="submission" date="2019-02" db="EMBL/GenBank/DDBJ databases">
        <title>Genome sequencing of the rare red list fungi Bondarzewia mesenterica.</title>
        <authorList>
            <person name="Buettner E."/>
            <person name="Kellner H."/>
        </authorList>
    </citation>
    <scope>NUCLEOTIDE SEQUENCE [LARGE SCALE GENOMIC DNA]</scope>
    <source>
        <strain evidence="2 3">DSM 108281</strain>
    </source>
</reference>
<gene>
    <name evidence="2" type="ORF">EW146_g2449</name>
</gene>
<evidence type="ECO:0000313" key="2">
    <source>
        <dbReference type="EMBL" id="THH18565.1"/>
    </source>
</evidence>
<dbReference type="Proteomes" id="UP000310158">
    <property type="component" value="Unassembled WGS sequence"/>
</dbReference>
<dbReference type="AlphaFoldDB" id="A0A4S4M142"/>
<organism evidence="2 3">
    <name type="scientific">Bondarzewia mesenterica</name>
    <dbReference type="NCBI Taxonomy" id="1095465"/>
    <lineage>
        <taxon>Eukaryota</taxon>
        <taxon>Fungi</taxon>
        <taxon>Dikarya</taxon>
        <taxon>Basidiomycota</taxon>
        <taxon>Agaricomycotina</taxon>
        <taxon>Agaricomycetes</taxon>
        <taxon>Russulales</taxon>
        <taxon>Bondarzewiaceae</taxon>
        <taxon>Bondarzewia</taxon>
    </lineage>
</organism>
<feature type="compositionally biased region" description="Polar residues" evidence="1">
    <location>
        <begin position="95"/>
        <end position="107"/>
    </location>
</feature>
<feature type="compositionally biased region" description="Pro residues" evidence="1">
    <location>
        <begin position="635"/>
        <end position="647"/>
    </location>
</feature>
<feature type="compositionally biased region" description="Basic residues" evidence="1">
    <location>
        <begin position="410"/>
        <end position="423"/>
    </location>
</feature>
<accession>A0A4S4M142</accession>
<feature type="region of interest" description="Disordered" evidence="1">
    <location>
        <begin position="712"/>
        <end position="870"/>
    </location>
</feature>
<dbReference type="OrthoDB" id="3231532at2759"/>
<feature type="compositionally biased region" description="Basic and acidic residues" evidence="1">
    <location>
        <begin position="790"/>
        <end position="808"/>
    </location>
</feature>
<proteinExistence type="predicted"/>
<keyword evidence="3" id="KW-1185">Reference proteome</keyword>
<feature type="region of interest" description="Disordered" evidence="1">
    <location>
        <begin position="144"/>
        <end position="517"/>
    </location>
</feature>
<feature type="compositionally biased region" description="Basic residues" evidence="1">
    <location>
        <begin position="47"/>
        <end position="60"/>
    </location>
</feature>
<feature type="region of interest" description="Disordered" evidence="1">
    <location>
        <begin position="995"/>
        <end position="1040"/>
    </location>
</feature>
<feature type="compositionally biased region" description="Pro residues" evidence="1">
    <location>
        <begin position="1016"/>
        <end position="1031"/>
    </location>
</feature>
<feature type="compositionally biased region" description="Low complexity" evidence="1">
    <location>
        <begin position="192"/>
        <end position="211"/>
    </location>
</feature>
<feature type="compositionally biased region" description="Polar residues" evidence="1">
    <location>
        <begin position="651"/>
        <end position="661"/>
    </location>
</feature>
<evidence type="ECO:0000313" key="3">
    <source>
        <dbReference type="Proteomes" id="UP000310158"/>
    </source>
</evidence>
<feature type="compositionally biased region" description="Polar residues" evidence="1">
    <location>
        <begin position="754"/>
        <end position="765"/>
    </location>
</feature>
<feature type="compositionally biased region" description="Polar residues" evidence="1">
    <location>
        <begin position="575"/>
        <end position="588"/>
    </location>
</feature>
<feature type="compositionally biased region" description="Low complexity" evidence="1">
    <location>
        <begin position="371"/>
        <end position="392"/>
    </location>
</feature>
<protein>
    <submittedName>
        <fullName evidence="2">Uncharacterized protein</fullName>
    </submittedName>
</protein>
<feature type="compositionally biased region" description="Low complexity" evidence="1">
    <location>
        <begin position="72"/>
        <end position="83"/>
    </location>
</feature>
<feature type="compositionally biased region" description="Polar residues" evidence="1">
    <location>
        <begin position="929"/>
        <end position="944"/>
    </location>
</feature>
<feature type="compositionally biased region" description="Polar residues" evidence="1">
    <location>
        <begin position="294"/>
        <end position="303"/>
    </location>
</feature>
<feature type="compositionally biased region" description="Polar residues" evidence="1">
    <location>
        <begin position="18"/>
        <end position="28"/>
    </location>
</feature>
<feature type="region of interest" description="Disordered" evidence="1">
    <location>
        <begin position="929"/>
        <end position="961"/>
    </location>
</feature>
<feature type="compositionally biased region" description="Low complexity" evidence="1">
    <location>
        <begin position="271"/>
        <end position="281"/>
    </location>
</feature>
<feature type="compositionally biased region" description="Low complexity" evidence="1">
    <location>
        <begin position="589"/>
        <end position="615"/>
    </location>
</feature>
<feature type="region of interest" description="Disordered" evidence="1">
    <location>
        <begin position="629"/>
        <end position="672"/>
    </location>
</feature>
<evidence type="ECO:0000256" key="1">
    <source>
        <dbReference type="SAM" id="MobiDB-lite"/>
    </source>
</evidence>
<feature type="compositionally biased region" description="Polar residues" evidence="1">
    <location>
        <begin position="35"/>
        <end position="44"/>
    </location>
</feature>
<feature type="region of interest" description="Disordered" evidence="1">
    <location>
        <begin position="564"/>
        <end position="615"/>
    </location>
</feature>
<feature type="compositionally biased region" description="Polar residues" evidence="1">
    <location>
        <begin position="712"/>
        <end position="726"/>
    </location>
</feature>